<dbReference type="PROSITE" id="PS00675">
    <property type="entry name" value="SIGMA54_INTERACT_1"/>
    <property type="match status" value="1"/>
</dbReference>
<dbReference type="Pfam" id="PF07228">
    <property type="entry name" value="SpoIIE"/>
    <property type="match status" value="1"/>
</dbReference>
<dbReference type="Pfam" id="PF25503">
    <property type="entry name" value="TPR_CHK1"/>
    <property type="match status" value="1"/>
</dbReference>
<gene>
    <name evidence="2" type="ORF">M23134_04101</name>
</gene>
<dbReference type="CDD" id="cd14014">
    <property type="entry name" value="STKc_PknB_like"/>
    <property type="match status" value="1"/>
</dbReference>
<dbReference type="Gene3D" id="1.25.40.10">
    <property type="entry name" value="Tetratricopeptide repeat domain"/>
    <property type="match status" value="1"/>
</dbReference>
<dbReference type="Pfam" id="PF13191">
    <property type="entry name" value="AAA_16"/>
    <property type="match status" value="1"/>
</dbReference>
<comment type="caution">
    <text evidence="2">The sequence shown here is derived from an EMBL/GenBank/DDBJ whole genome shotgun (WGS) entry which is preliminary data.</text>
</comment>
<dbReference type="PROSITE" id="PS50011">
    <property type="entry name" value="PROTEIN_KINASE_DOM"/>
    <property type="match status" value="1"/>
</dbReference>
<dbReference type="InterPro" id="IPR041664">
    <property type="entry name" value="AAA_16"/>
</dbReference>
<dbReference type="Gene3D" id="3.60.40.10">
    <property type="entry name" value="PPM-type phosphatase domain"/>
    <property type="match status" value="1"/>
</dbReference>
<dbReference type="InterPro" id="IPR008266">
    <property type="entry name" value="Tyr_kinase_AS"/>
</dbReference>
<dbReference type="InterPro" id="IPR003018">
    <property type="entry name" value="GAF"/>
</dbReference>
<keyword evidence="2" id="KW-0418">Kinase</keyword>
<dbReference type="PANTHER" id="PTHR43642">
    <property type="entry name" value="HYBRID SIGNAL TRANSDUCTION HISTIDINE KINASE G"/>
    <property type="match status" value="1"/>
</dbReference>
<dbReference type="eggNOG" id="COG3899">
    <property type="taxonomic scope" value="Bacteria"/>
</dbReference>
<dbReference type="Gene3D" id="3.30.450.40">
    <property type="match status" value="1"/>
</dbReference>
<dbReference type="Proteomes" id="UP000004095">
    <property type="component" value="Unassembled WGS sequence"/>
</dbReference>
<dbReference type="Gene3D" id="1.10.510.10">
    <property type="entry name" value="Transferase(Phosphotransferase) domain 1"/>
    <property type="match status" value="1"/>
</dbReference>
<keyword evidence="3" id="KW-1185">Reference proteome</keyword>
<dbReference type="SUPFAM" id="SSF48452">
    <property type="entry name" value="TPR-like"/>
    <property type="match status" value="1"/>
</dbReference>
<feature type="domain" description="Protein kinase" evidence="1">
    <location>
        <begin position="1"/>
        <end position="268"/>
    </location>
</feature>
<proteinExistence type="predicted"/>
<accession>A1ZDW0</accession>
<dbReference type="InterPro" id="IPR036457">
    <property type="entry name" value="PPM-type-like_dom_sf"/>
</dbReference>
<dbReference type="InterPro" id="IPR001932">
    <property type="entry name" value="PPM-type_phosphatase-like_dom"/>
</dbReference>
<dbReference type="GO" id="GO:0005524">
    <property type="term" value="F:ATP binding"/>
    <property type="evidence" value="ECO:0007669"/>
    <property type="project" value="InterPro"/>
</dbReference>
<dbReference type="Gene3D" id="3.40.50.300">
    <property type="entry name" value="P-loop containing nucleotide triphosphate hydrolases"/>
    <property type="match status" value="1"/>
</dbReference>
<dbReference type="Pfam" id="PF00069">
    <property type="entry name" value="Pkinase"/>
    <property type="match status" value="1"/>
</dbReference>
<evidence type="ECO:0000259" key="1">
    <source>
        <dbReference type="PROSITE" id="PS50011"/>
    </source>
</evidence>
<dbReference type="InterPro" id="IPR011990">
    <property type="entry name" value="TPR-like_helical_dom_sf"/>
</dbReference>
<evidence type="ECO:0000313" key="3">
    <source>
        <dbReference type="Proteomes" id="UP000004095"/>
    </source>
</evidence>
<organism evidence="2 3">
    <name type="scientific">Microscilla marina ATCC 23134</name>
    <dbReference type="NCBI Taxonomy" id="313606"/>
    <lineage>
        <taxon>Bacteria</taxon>
        <taxon>Pseudomonadati</taxon>
        <taxon>Bacteroidota</taxon>
        <taxon>Cytophagia</taxon>
        <taxon>Cytophagales</taxon>
        <taxon>Microscillaceae</taxon>
        <taxon>Microscilla</taxon>
    </lineage>
</organism>
<dbReference type="PROSITE" id="PS00109">
    <property type="entry name" value="PROTEIN_KINASE_TYR"/>
    <property type="match status" value="1"/>
</dbReference>
<dbReference type="SUPFAM" id="SSF56112">
    <property type="entry name" value="Protein kinase-like (PK-like)"/>
    <property type="match status" value="1"/>
</dbReference>
<dbReference type="PANTHER" id="PTHR43642:SF1">
    <property type="entry name" value="HYBRID SIGNAL TRANSDUCTION HISTIDINE KINASE G"/>
    <property type="match status" value="1"/>
</dbReference>
<dbReference type="Pfam" id="PF01590">
    <property type="entry name" value="GAF"/>
    <property type="match status" value="1"/>
</dbReference>
<dbReference type="InterPro" id="IPR025662">
    <property type="entry name" value="Sigma_54_int_dom_ATP-bd_1"/>
</dbReference>
<keyword evidence="2" id="KW-0808">Transferase</keyword>
<name>A1ZDW0_MICM2</name>
<dbReference type="SMART" id="SM00065">
    <property type="entry name" value="GAF"/>
    <property type="match status" value="1"/>
</dbReference>
<dbReference type="GO" id="GO:0004672">
    <property type="term" value="F:protein kinase activity"/>
    <property type="evidence" value="ECO:0007669"/>
    <property type="project" value="InterPro"/>
</dbReference>
<dbReference type="InterPro" id="IPR011009">
    <property type="entry name" value="Kinase-like_dom_sf"/>
</dbReference>
<dbReference type="InterPro" id="IPR029016">
    <property type="entry name" value="GAF-like_dom_sf"/>
</dbReference>
<dbReference type="eggNOG" id="COG0515">
    <property type="taxonomic scope" value="Bacteria"/>
</dbReference>
<reference evidence="2 3" key="1">
    <citation type="submission" date="2007-01" db="EMBL/GenBank/DDBJ databases">
        <authorList>
            <person name="Haygood M."/>
            <person name="Podell S."/>
            <person name="Anderson C."/>
            <person name="Hopkinson B."/>
            <person name="Roe K."/>
            <person name="Barbeau K."/>
            <person name="Gaasterland T."/>
            <person name="Ferriera S."/>
            <person name="Johnson J."/>
            <person name="Kravitz S."/>
            <person name="Beeson K."/>
            <person name="Sutton G."/>
            <person name="Rogers Y.-H."/>
            <person name="Friedman R."/>
            <person name="Frazier M."/>
            <person name="Venter J.C."/>
        </authorList>
    </citation>
    <scope>NUCLEOTIDE SEQUENCE [LARGE SCALE GENOMIC DNA]</scope>
    <source>
        <strain evidence="2 3">ATCC 23134</strain>
    </source>
</reference>
<protein>
    <submittedName>
        <fullName evidence="2">Serine/threonine kinase with two-component sensor domain</fullName>
    </submittedName>
</protein>
<dbReference type="InterPro" id="IPR000719">
    <property type="entry name" value="Prot_kinase_dom"/>
</dbReference>
<dbReference type="eggNOG" id="COG2208">
    <property type="taxonomic scope" value="Bacteria"/>
</dbReference>
<evidence type="ECO:0000313" key="2">
    <source>
        <dbReference type="EMBL" id="EAY31268.1"/>
    </source>
</evidence>
<dbReference type="EMBL" id="AAWS01000003">
    <property type="protein sequence ID" value="EAY31268.1"/>
    <property type="molecule type" value="Genomic_DNA"/>
</dbReference>
<dbReference type="InterPro" id="IPR053159">
    <property type="entry name" value="Hybrid_Histidine_Kinase"/>
</dbReference>
<dbReference type="SUPFAM" id="SSF52540">
    <property type="entry name" value="P-loop containing nucleoside triphosphate hydrolases"/>
    <property type="match status" value="1"/>
</dbReference>
<dbReference type="InterPro" id="IPR027417">
    <property type="entry name" value="P-loop_NTPase"/>
</dbReference>
<sequence length="1796" mass="206231">MFEGRKVLVYELPQGEFPSPTLVKVLKNPHPTPEELSQFYNEYRVAQTLNEHEVMLNDTEGVRKVYKKGSIDQKPALFLEHIIGTTLAEIIREKEQFNIIDFLNTAIELTHIVGRIHHFHVIHRDITPNNIILDKTKKPVIIDFGLATELSGQTFFIGNQTLEGTIAYISPEQTGRMNRRVDHRSDLYSLGIVFYEMLTGTLPFNSNDKIELVHAHLAMPPIPPEEVVPSIPPIISQIILKLLSKNVEHRYQSAYGLRADLTEIAYYLKSQPNASVSFNIAQKDRSGILQIPEKLYGRKKELNLLMQAYDRVAKGANELLLVSGESGVGKSNLIHELYPDIAQKNGLFIEGKYDQFQQQKPYSAITQAFNALFQYLVTLPAIELKRWQKTIQNAVGNNGRLLTDVMPDLELIIGQQPPVSRIDGQEAQNRFQRVVQTFIKDISRKENPLVLFLDDLQWADASSLQLLQTMLNQNDNQYFLAIGAYRSNEVHESHPFNITLHNLKQANEAVIHEVALQNLTLRHIEELLKDSLYFDDAQQLYQLAELIFIKTQGNAFFVNQFLKSLYEELLLTFSFKKQVWEWDISKIKEQNITDNVVTLMTQKINTLPVSTCQVLQIAACLGSTFSLQMISLVQQSSPVHVFKALWLAVTAGYIYPLDENYQQFQDESIEKNNNEKHTKFKFAHDRIEQATYNLQTLEERENTHWQIAQLLYAKHQNNPTHIFSLVNHFNKALRLVKQENQQDLVANLNKQAAEKAHKTNAYESALSYYTTVMQLLDVKVWDNYDFAFSLYTQYAECTYLTGDFDTVRQVYSQLLAQPLTQFDKIRVHYVLSRLLLTEGEVEKAQSEILKALDLLGVRYPKTTDESKVFLEKEYQEVNNHYQHLREDIIINRPLIQSEKDDLLLGIFETLGNINYILGETAFSIWAGLRLTNITLQKGNNKQSSYAFIVFGIYCIIYLKDSLKGYKIGRLALKISDKIDNQGQQATAHYVFGSSILHWVSHQRKNLKYQQKAIQYGLEGGNNMVTAYAMFSLLQELLLTGTHLEEVKNEHDKLLPVLKKINPYTYQLNVIPTIFQPLKQLLGETQSTQSFDDAGFNEKKFLAECNTNGVAQFYTAKARNLYIFGHFEQGASLAKHYDLFFQSVPTLINLVEGVYYVALHLLAVYSKQNTQQQQQDLVIINKALTQLEKWAINAPMNFNARYLLVLAEKAYQVDHQDFKAVDLYEQAIAEAHRTEFLYLEAIAHERIAQFWLAHKKDSYAKLHIQQAYQLYKAWGAKAKVRQLGEAFPYFLSRKKNKHSLSTHEKVVKENQYTTFRSSTNGGTLDLHTILKSSTALMKEVHLEALLEQMIKIVAESAGAQKVYIIENNQESLVVRMKGEMAVQIGRPDFGDIQVTALSTPLEHSTEVPISLINYVHRLRSDMVIANANEEKLLQKDAYIRKHRPKSLLCYPILRKERVSLIFYLENNLAIGAFTPERLEILGVLSSQINVSLENALLYENLEEKVKERTEQLRSKNREMSVQSEILKDMYQQLQKHNKNVTASINYALRIQESMLPKIKHIKKQLPELFLMYRPRDIVSGDFYWYGEKNGQVIIAAIDCTGHGVPGAFMSMLGHGILNQIVYTKKITDPGAILSSLHLGILTALRQRETDNRDGMDMTICVIDKQNKVLKFAGAKNPLHIIQDNELTEIKGNIMPIGGVWRRIEKREFNTVVFPLDKPTTVYIHSDGYQDQLGGPDEYPKKFMKRTFKQLLFSIHQKPMEEQQQILEEALDNWIGDLHSQTDDILLVGFRITPDMLA</sequence>
<dbReference type="SUPFAM" id="SSF55781">
    <property type="entry name" value="GAF domain-like"/>
    <property type="match status" value="1"/>
</dbReference>
<dbReference type="eggNOG" id="COG2203">
    <property type="taxonomic scope" value="Bacteria"/>
</dbReference>